<dbReference type="EMBL" id="CAADFT010000001">
    <property type="protein sequence ID" value="VFK37696.1"/>
    <property type="molecule type" value="Genomic_DNA"/>
</dbReference>
<evidence type="ECO:0000313" key="1">
    <source>
        <dbReference type="EMBL" id="VFK37406.1"/>
    </source>
</evidence>
<reference evidence="2" key="1">
    <citation type="submission" date="2019-02" db="EMBL/GenBank/DDBJ databases">
        <authorList>
            <person name="Gruber-Vodicka R. H."/>
            <person name="Seah K. B. B."/>
        </authorList>
    </citation>
    <scope>NUCLEOTIDE SEQUENCE</scope>
    <source>
        <strain evidence="1">BECK_BZ123</strain>
        <strain evidence="2">BECK_BZ125</strain>
        <strain evidence="3">BECK_BZ126</strain>
    </source>
</reference>
<name>A0A450Y837_9GAMM</name>
<protein>
    <submittedName>
        <fullName evidence="2">Uncharacterized protein</fullName>
    </submittedName>
</protein>
<dbReference type="EMBL" id="CAADFS010000001">
    <property type="protein sequence ID" value="VFK37406.1"/>
    <property type="molecule type" value="Genomic_DNA"/>
</dbReference>
<accession>A0A450Y837</accession>
<evidence type="ECO:0000313" key="2">
    <source>
        <dbReference type="EMBL" id="VFK37696.1"/>
    </source>
</evidence>
<evidence type="ECO:0000313" key="3">
    <source>
        <dbReference type="EMBL" id="VFK51500.1"/>
    </source>
</evidence>
<organism evidence="2">
    <name type="scientific">Candidatus Kentrum sp. TC</name>
    <dbReference type="NCBI Taxonomy" id="2126339"/>
    <lineage>
        <taxon>Bacteria</taxon>
        <taxon>Pseudomonadati</taxon>
        <taxon>Pseudomonadota</taxon>
        <taxon>Gammaproteobacteria</taxon>
        <taxon>Candidatus Kentrum</taxon>
    </lineage>
</organism>
<dbReference type="EMBL" id="CAADFW010000001">
    <property type="protein sequence ID" value="VFK51500.1"/>
    <property type="molecule type" value="Genomic_DNA"/>
</dbReference>
<gene>
    <name evidence="1" type="ORF">BECKTC1821D_GA0114238_100158</name>
    <name evidence="2" type="ORF">BECKTC1821E_GA0114239_100163</name>
    <name evidence="3" type="ORF">BECKTC1821F_GA0114240_1001115</name>
</gene>
<proteinExistence type="predicted"/>
<sequence length="55" mass="6013">MDDSRLIMDGGKAFIMEVKTVMVWLPAMALVSSPGNFSLQENPWVKQCSRGAGLV</sequence>
<dbReference type="AlphaFoldDB" id="A0A450Y837"/>